<accession>A0A2D3V155</accession>
<dbReference type="EMBL" id="FJUY01000015">
    <property type="protein sequence ID" value="CZT23126.1"/>
    <property type="molecule type" value="Genomic_DNA"/>
</dbReference>
<feature type="compositionally biased region" description="Acidic residues" evidence="1">
    <location>
        <begin position="50"/>
        <end position="62"/>
    </location>
</feature>
<keyword evidence="3" id="KW-1185">Reference proteome</keyword>
<proteinExistence type="predicted"/>
<dbReference type="Proteomes" id="UP000225277">
    <property type="component" value="Unassembled WGS sequence"/>
</dbReference>
<sequence length="214" mass="24358">MDHNDGNEEESPPTTSIADKESGNNTTVDAAVSGPWTTQKQEVTVKEEALSDSDDGLSDDGEVLSSSPINRPSTPQEGDFPPETDATIAHNLAELRAISLPSSDFFSGHQRHYKYRKERLEQFFGKYTTWETYPGFTEDMKQEWRGLLVELVTKHHERLMPLLLGPHTDDKSGTRHAKRLPGSVHTRVLRKRQGWFVEAGKPLPEWMFKDRRRN</sequence>
<feature type="region of interest" description="Disordered" evidence="1">
    <location>
        <begin position="1"/>
        <end position="83"/>
    </location>
</feature>
<protein>
    <submittedName>
        <fullName evidence="2">Uncharacterized protein</fullName>
    </submittedName>
</protein>
<feature type="compositionally biased region" description="Polar residues" evidence="1">
    <location>
        <begin position="12"/>
        <end position="28"/>
    </location>
</feature>
<dbReference type="AlphaFoldDB" id="A0A2D3V155"/>
<evidence type="ECO:0000313" key="2">
    <source>
        <dbReference type="EMBL" id="CZT23126.1"/>
    </source>
</evidence>
<name>A0A2D3V155_9PEZI</name>
<dbReference type="RefSeq" id="XP_023629850.1">
    <property type="nucleotide sequence ID" value="XM_023774082.1"/>
</dbReference>
<organism evidence="2 3">
    <name type="scientific">Ramularia collo-cygni</name>
    <dbReference type="NCBI Taxonomy" id="112498"/>
    <lineage>
        <taxon>Eukaryota</taxon>
        <taxon>Fungi</taxon>
        <taxon>Dikarya</taxon>
        <taxon>Ascomycota</taxon>
        <taxon>Pezizomycotina</taxon>
        <taxon>Dothideomycetes</taxon>
        <taxon>Dothideomycetidae</taxon>
        <taxon>Mycosphaerellales</taxon>
        <taxon>Mycosphaerellaceae</taxon>
        <taxon>Ramularia</taxon>
    </lineage>
</organism>
<gene>
    <name evidence="2" type="ORF">RCC_08836</name>
</gene>
<evidence type="ECO:0000256" key="1">
    <source>
        <dbReference type="SAM" id="MobiDB-lite"/>
    </source>
</evidence>
<reference evidence="2 3" key="1">
    <citation type="submission" date="2016-03" db="EMBL/GenBank/DDBJ databases">
        <authorList>
            <person name="Ploux O."/>
        </authorList>
    </citation>
    <scope>NUCLEOTIDE SEQUENCE [LARGE SCALE GENOMIC DNA]</scope>
    <source>
        <strain evidence="2 3">URUG2</strain>
    </source>
</reference>
<evidence type="ECO:0000313" key="3">
    <source>
        <dbReference type="Proteomes" id="UP000225277"/>
    </source>
</evidence>
<dbReference type="GeneID" id="35603916"/>